<dbReference type="Proteomes" id="UP000821845">
    <property type="component" value="Chromosome 4"/>
</dbReference>
<sequence length="371" mass="41095">MALQPRRPTDRNLESGSSSSSGQLPRKQAWLTLSNWSASVASSDATLSSTILKTSDQEADESRGGPSGPLSGRRGRSHTRSLRKGDDTSSSRPRRRSAERSRQSEDRSPSETPPRRKSGQSPVPSPASSGQGPTGRRSFWDEPSLSGEDTRRHVSHVRSPEPTGGQSSWATVHPHHEDGSRRLSPVVSPRSTGQSSRTVSYSFREDASRLRSPRSSTRSSRNGAMHSAKKDSLGTRRPREPAAVPSTPSAAATPARPKEPRKEKVKSTAAYRMLREIKQFRSGTRKLIPRRSFARVVREIVQRHSTRHRDLKMQRLALEALQDAGEALLVNILEGSYMIARNAHRVTLMLRDMTTLTDLIRRYGSMQVSLL</sequence>
<accession>A0ACB7SDF7</accession>
<gene>
    <name evidence="1" type="ORF">HPB50_010501</name>
</gene>
<evidence type="ECO:0000313" key="2">
    <source>
        <dbReference type="Proteomes" id="UP000821845"/>
    </source>
</evidence>
<dbReference type="EMBL" id="CM023484">
    <property type="protein sequence ID" value="KAH6932893.1"/>
    <property type="molecule type" value="Genomic_DNA"/>
</dbReference>
<reference evidence="1" key="1">
    <citation type="submission" date="2020-05" db="EMBL/GenBank/DDBJ databases">
        <title>Large-scale comparative analyses of tick genomes elucidate their genetic diversity and vector capacities.</title>
        <authorList>
            <person name="Jia N."/>
            <person name="Wang J."/>
            <person name="Shi W."/>
            <person name="Du L."/>
            <person name="Sun Y."/>
            <person name="Zhan W."/>
            <person name="Jiang J."/>
            <person name="Wang Q."/>
            <person name="Zhang B."/>
            <person name="Ji P."/>
            <person name="Sakyi L.B."/>
            <person name="Cui X."/>
            <person name="Yuan T."/>
            <person name="Jiang B."/>
            <person name="Yang W."/>
            <person name="Lam T.T.-Y."/>
            <person name="Chang Q."/>
            <person name="Ding S."/>
            <person name="Wang X."/>
            <person name="Zhu J."/>
            <person name="Ruan X."/>
            <person name="Zhao L."/>
            <person name="Wei J."/>
            <person name="Que T."/>
            <person name="Du C."/>
            <person name="Cheng J."/>
            <person name="Dai P."/>
            <person name="Han X."/>
            <person name="Huang E."/>
            <person name="Gao Y."/>
            <person name="Liu J."/>
            <person name="Shao H."/>
            <person name="Ye R."/>
            <person name="Li L."/>
            <person name="Wei W."/>
            <person name="Wang X."/>
            <person name="Wang C."/>
            <person name="Yang T."/>
            <person name="Huo Q."/>
            <person name="Li W."/>
            <person name="Guo W."/>
            <person name="Chen H."/>
            <person name="Zhou L."/>
            <person name="Ni X."/>
            <person name="Tian J."/>
            <person name="Zhou Y."/>
            <person name="Sheng Y."/>
            <person name="Liu T."/>
            <person name="Pan Y."/>
            <person name="Xia L."/>
            <person name="Li J."/>
            <person name="Zhao F."/>
            <person name="Cao W."/>
        </authorList>
    </citation>
    <scope>NUCLEOTIDE SEQUENCE</scope>
    <source>
        <tissue evidence="1">Larvae</tissue>
    </source>
</reference>
<name>A0ACB7SDF7_HYAAI</name>
<comment type="caution">
    <text evidence="1">The sequence shown here is derived from an EMBL/GenBank/DDBJ whole genome shotgun (WGS) entry which is preliminary data.</text>
</comment>
<protein>
    <submittedName>
        <fullName evidence="1">Uncharacterized protein</fullName>
    </submittedName>
</protein>
<proteinExistence type="predicted"/>
<organism evidence="1 2">
    <name type="scientific">Hyalomma asiaticum</name>
    <name type="common">Tick</name>
    <dbReference type="NCBI Taxonomy" id="266040"/>
    <lineage>
        <taxon>Eukaryota</taxon>
        <taxon>Metazoa</taxon>
        <taxon>Ecdysozoa</taxon>
        <taxon>Arthropoda</taxon>
        <taxon>Chelicerata</taxon>
        <taxon>Arachnida</taxon>
        <taxon>Acari</taxon>
        <taxon>Parasitiformes</taxon>
        <taxon>Ixodida</taxon>
        <taxon>Ixodoidea</taxon>
        <taxon>Ixodidae</taxon>
        <taxon>Hyalomminae</taxon>
        <taxon>Hyalomma</taxon>
    </lineage>
</organism>
<keyword evidence="2" id="KW-1185">Reference proteome</keyword>
<evidence type="ECO:0000313" key="1">
    <source>
        <dbReference type="EMBL" id="KAH6932893.1"/>
    </source>
</evidence>